<name>A0A937X7D9_9BACT</name>
<evidence type="ECO:0000256" key="1">
    <source>
        <dbReference type="SAM" id="MobiDB-lite"/>
    </source>
</evidence>
<evidence type="ECO:0000313" key="3">
    <source>
        <dbReference type="Proteomes" id="UP000703893"/>
    </source>
</evidence>
<dbReference type="Proteomes" id="UP000703893">
    <property type="component" value="Unassembled WGS sequence"/>
</dbReference>
<reference evidence="2 3" key="1">
    <citation type="submission" date="2019-03" db="EMBL/GenBank/DDBJ databases">
        <title>Lake Tanganyika Metagenome-Assembled Genomes (MAGs).</title>
        <authorList>
            <person name="Tran P."/>
        </authorList>
    </citation>
    <scope>NUCLEOTIDE SEQUENCE [LARGE SCALE GENOMIC DNA]</scope>
    <source>
        <strain evidence="2">K_DeepCast_65m_m2_236</strain>
    </source>
</reference>
<evidence type="ECO:0000313" key="2">
    <source>
        <dbReference type="EMBL" id="MBM3275695.1"/>
    </source>
</evidence>
<proteinExistence type="predicted"/>
<dbReference type="EMBL" id="VGJX01000682">
    <property type="protein sequence ID" value="MBM3275695.1"/>
    <property type="molecule type" value="Genomic_DNA"/>
</dbReference>
<accession>A0A937X7D9</accession>
<dbReference type="AlphaFoldDB" id="A0A937X7D9"/>
<protein>
    <submittedName>
        <fullName evidence="2">Uncharacterized protein</fullName>
    </submittedName>
</protein>
<feature type="non-terminal residue" evidence="2">
    <location>
        <position position="248"/>
    </location>
</feature>
<feature type="compositionally biased region" description="Polar residues" evidence="1">
    <location>
        <begin position="78"/>
        <end position="90"/>
    </location>
</feature>
<sequence length="248" mass="25149">MAGMSFKALLEKAIEPLRAFAERVDAQMEKKAGPPAPAGAGIPKRATTSTLSLTSSAPAAASTAQLVEKVDVARRAKTGSSPVRPGSQSAGVRGMPARPPTSTGRPASARTAGPAATPIAAAPSATVQIEGPGGEFFKVPSHVSFTAQVTSQAADGAGAPQRMAAVISVDSDGRVAIRDDKGREYLSGKSVSVEPDGTVVTLTVNFNLSNQVGQGTLFVGYADGKMTYLSGSGTGRDAQGRTNVHDIS</sequence>
<comment type="caution">
    <text evidence="2">The sequence shown here is derived from an EMBL/GenBank/DDBJ whole genome shotgun (WGS) entry which is preliminary data.</text>
</comment>
<feature type="region of interest" description="Disordered" evidence="1">
    <location>
        <begin position="74"/>
        <end position="115"/>
    </location>
</feature>
<organism evidence="2 3">
    <name type="scientific">Candidatus Tanganyikabacteria bacterium</name>
    <dbReference type="NCBI Taxonomy" id="2961651"/>
    <lineage>
        <taxon>Bacteria</taxon>
        <taxon>Bacillati</taxon>
        <taxon>Candidatus Sericytochromatia</taxon>
        <taxon>Candidatus Tanganyikabacteria</taxon>
    </lineage>
</organism>
<gene>
    <name evidence="2" type="ORF">FJZ00_11120</name>
</gene>